<evidence type="ECO:0000256" key="1">
    <source>
        <dbReference type="SAM" id="Phobius"/>
    </source>
</evidence>
<gene>
    <name evidence="2" type="ORF">CF386_11230</name>
</gene>
<feature type="transmembrane region" description="Helical" evidence="1">
    <location>
        <begin position="61"/>
        <end position="83"/>
    </location>
</feature>
<keyword evidence="1" id="KW-1133">Transmembrane helix</keyword>
<evidence type="ECO:0000313" key="3">
    <source>
        <dbReference type="Proteomes" id="UP000242175"/>
    </source>
</evidence>
<evidence type="ECO:0000313" key="2">
    <source>
        <dbReference type="EMBL" id="ASK79619.1"/>
    </source>
</evidence>
<sequence>MTDIREDQSDTLNIFYKILIIFNIIMAGLLFFLWLPIGSHIDNLDMLTTSQLDQTYHEENLLALMCGFWFVVNLLGIFLIKILKSKSKR</sequence>
<dbReference type="Proteomes" id="UP000242175">
    <property type="component" value="Chromosome small"/>
</dbReference>
<dbReference type="AlphaFoldDB" id="A0A220VH24"/>
<dbReference type="KEGG" id="pmai:CF386_11230"/>
<keyword evidence="1" id="KW-0812">Transmembrane</keyword>
<keyword evidence="3" id="KW-1185">Reference proteome</keyword>
<accession>A0A220VH24</accession>
<feature type="transmembrane region" description="Helical" evidence="1">
    <location>
        <begin position="14"/>
        <end position="37"/>
    </location>
</feature>
<dbReference type="EMBL" id="CP022356">
    <property type="protein sequence ID" value="ASK79619.1"/>
    <property type="molecule type" value="Genomic_DNA"/>
</dbReference>
<keyword evidence="1" id="KW-0472">Membrane</keyword>
<organism evidence="2 3">
    <name type="scientific">Paraphotobacterium marinum</name>
    <dbReference type="NCBI Taxonomy" id="1755811"/>
    <lineage>
        <taxon>Bacteria</taxon>
        <taxon>Pseudomonadati</taxon>
        <taxon>Pseudomonadota</taxon>
        <taxon>Gammaproteobacteria</taxon>
        <taxon>Vibrionales</taxon>
        <taxon>Vibrionaceae</taxon>
        <taxon>Paraphotobacterium</taxon>
    </lineage>
</organism>
<protein>
    <submittedName>
        <fullName evidence="2">Uncharacterized protein</fullName>
    </submittedName>
</protein>
<reference evidence="2 3" key="1">
    <citation type="journal article" date="2016" name="Int. J. Syst. Evol. Microbiol.">
        <title>Paraphotobacterium marinum gen. nov., sp. nov., a member of the family Vibrionaceae, isolated from surface seawater.</title>
        <authorList>
            <person name="Huang Z."/>
            <person name="Dong C."/>
            <person name="Shao Z."/>
        </authorList>
    </citation>
    <scope>NUCLEOTIDE SEQUENCE [LARGE SCALE GENOMIC DNA]</scope>
    <source>
        <strain evidence="2 3">NSCS20N07D</strain>
    </source>
</reference>
<proteinExistence type="predicted"/>
<dbReference type="RefSeq" id="WP_089074527.1">
    <property type="nucleotide sequence ID" value="NZ_CBCSAM010000008.1"/>
</dbReference>
<name>A0A220VH24_9GAMM</name>